<sequence length="108" mass="12282">MEEPRTGSPQRIKPTTDPNPWGDHLPLKIVLSPCRAIVAPLVNYIESLHHQRPDLTLTDIVPEIVVRHWRHRLLHSRLAARLRRALRPLPKVVVTTAPFHVQHSGVTG</sequence>
<feature type="region of interest" description="Disordered" evidence="1">
    <location>
        <begin position="1"/>
        <end position="23"/>
    </location>
</feature>
<dbReference type="PANTHER" id="PTHR47704:SF1">
    <property type="entry name" value="POTASSIUM TRANSPORTER KIMA"/>
    <property type="match status" value="1"/>
</dbReference>
<dbReference type="EMBL" id="BAAALD010000069">
    <property type="protein sequence ID" value="GAA1107071.1"/>
    <property type="molecule type" value="Genomic_DNA"/>
</dbReference>
<dbReference type="InterPro" id="IPR053153">
    <property type="entry name" value="APC_K+_Transporter"/>
</dbReference>
<name>A0ABP4EJH5_9ACTN</name>
<organism evidence="2 3">
    <name type="scientific">Kitasatospora arboriphila</name>
    <dbReference type="NCBI Taxonomy" id="258052"/>
    <lineage>
        <taxon>Bacteria</taxon>
        <taxon>Bacillati</taxon>
        <taxon>Actinomycetota</taxon>
        <taxon>Actinomycetes</taxon>
        <taxon>Kitasatosporales</taxon>
        <taxon>Streptomycetaceae</taxon>
        <taxon>Kitasatospora</taxon>
    </lineage>
</organism>
<evidence type="ECO:0000256" key="1">
    <source>
        <dbReference type="SAM" id="MobiDB-lite"/>
    </source>
</evidence>
<evidence type="ECO:0000313" key="3">
    <source>
        <dbReference type="Proteomes" id="UP001499987"/>
    </source>
</evidence>
<keyword evidence="3" id="KW-1185">Reference proteome</keyword>
<proteinExistence type="predicted"/>
<accession>A0ABP4EJH5</accession>
<comment type="caution">
    <text evidence="2">The sequence shown here is derived from an EMBL/GenBank/DDBJ whole genome shotgun (WGS) entry which is preliminary data.</text>
</comment>
<dbReference type="Proteomes" id="UP001499987">
    <property type="component" value="Unassembled WGS sequence"/>
</dbReference>
<gene>
    <name evidence="2" type="ORF">GCM10009663_56310</name>
</gene>
<reference evidence="3" key="1">
    <citation type="journal article" date="2019" name="Int. J. Syst. Evol. Microbiol.">
        <title>The Global Catalogue of Microorganisms (GCM) 10K type strain sequencing project: providing services to taxonomists for standard genome sequencing and annotation.</title>
        <authorList>
            <consortium name="The Broad Institute Genomics Platform"/>
            <consortium name="The Broad Institute Genome Sequencing Center for Infectious Disease"/>
            <person name="Wu L."/>
            <person name="Ma J."/>
        </authorList>
    </citation>
    <scope>NUCLEOTIDE SEQUENCE [LARGE SCALE GENOMIC DNA]</scope>
    <source>
        <strain evidence="3">JCM 13002</strain>
    </source>
</reference>
<protein>
    <submittedName>
        <fullName evidence="2">Uncharacterized protein</fullName>
    </submittedName>
</protein>
<evidence type="ECO:0000313" key="2">
    <source>
        <dbReference type="EMBL" id="GAA1107071.1"/>
    </source>
</evidence>
<dbReference type="PANTHER" id="PTHR47704">
    <property type="entry name" value="POTASSIUM TRANSPORTER KIMA"/>
    <property type="match status" value="1"/>
</dbReference>